<evidence type="ECO:0000313" key="1">
    <source>
        <dbReference type="EMBL" id="AJI22598.1"/>
    </source>
</evidence>
<dbReference type="HOGENOM" id="CLU_171610_0_0_9"/>
<protein>
    <submittedName>
        <fullName evidence="1">Uncharacterized protein</fullName>
    </submittedName>
</protein>
<accession>A0A0B6APM9</accession>
<dbReference type="AlphaFoldDB" id="A0A0B6APM9"/>
<gene>
    <name evidence="1" type="ORF">BG04_884</name>
</gene>
<dbReference type="RefSeq" id="WP_013084626.1">
    <property type="nucleotide sequence ID" value="NZ_BCVB01000001.1"/>
</dbReference>
<sequence>MNNTQTALCIDDYLDLYLLAKEINDETWQQEILAVLKTQQNRSFEEKQSALVQEIWEDFKQLNEDISFTYRLIQEEPTNEQFQAKLRHLRERRITLSRELYLAKKQYVEHTQ</sequence>
<dbReference type="Proteomes" id="UP000031829">
    <property type="component" value="Chromosome"/>
</dbReference>
<evidence type="ECO:0000313" key="2">
    <source>
        <dbReference type="Proteomes" id="UP000031829"/>
    </source>
</evidence>
<dbReference type="PATRIC" id="fig|592022.4.peg.3945"/>
<dbReference type="KEGG" id="bmeg:BG04_884"/>
<dbReference type="EMBL" id="CP009920">
    <property type="protein sequence ID" value="AJI22598.1"/>
    <property type="molecule type" value="Genomic_DNA"/>
</dbReference>
<proteinExistence type="predicted"/>
<name>A0A0B6APM9_PRIM2</name>
<organism evidence="1 2">
    <name type="scientific">Priestia megaterium (strain ATCC 14581 / DSM 32 / CCUG 1817 / JCM 2506 / NBRC 15308 / NCIMB 9376 / NCTC 10342 / NRRL B-14308 / VKM B-512 / Ford 19)</name>
    <name type="common">Bacillus megaterium</name>
    <dbReference type="NCBI Taxonomy" id="1348623"/>
    <lineage>
        <taxon>Bacteria</taxon>
        <taxon>Bacillati</taxon>
        <taxon>Bacillota</taxon>
        <taxon>Bacilli</taxon>
        <taxon>Bacillales</taxon>
        <taxon>Bacillaceae</taxon>
        <taxon>Priestia</taxon>
    </lineage>
</organism>
<reference evidence="1 2" key="1">
    <citation type="journal article" date="2015" name="Genome Announc.">
        <title>Complete genome sequences for 35 biothreat assay-relevant bacillus species.</title>
        <authorList>
            <person name="Johnson S.L."/>
            <person name="Daligault H.E."/>
            <person name="Davenport K.W."/>
            <person name="Jaissle J."/>
            <person name="Frey K.G."/>
            <person name="Ladner J.T."/>
            <person name="Broomall S.M."/>
            <person name="Bishop-Lilly K.A."/>
            <person name="Bruce D.C."/>
            <person name="Gibbons H.S."/>
            <person name="Coyne S.R."/>
            <person name="Lo C.C."/>
            <person name="Meincke L."/>
            <person name="Munk A.C."/>
            <person name="Koroleva G.I."/>
            <person name="Rosenzweig C.N."/>
            <person name="Palacios G.F."/>
            <person name="Redden C.L."/>
            <person name="Minogue T.D."/>
            <person name="Chain P.S."/>
        </authorList>
    </citation>
    <scope>NUCLEOTIDE SEQUENCE [LARGE SCALE GENOMIC DNA]</scope>
    <source>
        <strain evidence="2">ATCC 14581 / DSM 32 / JCM 2506 / NBRC 15308 / NCIMB 9376 / NCTC 10342 / NRRL B-14308 / VKM B-512</strain>
    </source>
</reference>
<dbReference type="GeneID" id="93644367"/>